<dbReference type="PANTHER" id="PTHR44196:SF1">
    <property type="entry name" value="DEHYDROGENASE_REDUCTASE SDR FAMILY MEMBER 7B"/>
    <property type="match status" value="1"/>
</dbReference>
<dbReference type="Gene3D" id="3.40.50.720">
    <property type="entry name" value="NAD(P)-binding Rossmann-like Domain"/>
    <property type="match status" value="1"/>
</dbReference>
<dbReference type="PRINTS" id="PR00080">
    <property type="entry name" value="SDRFAMILY"/>
</dbReference>
<dbReference type="InterPro" id="IPR036291">
    <property type="entry name" value="NAD(P)-bd_dom_sf"/>
</dbReference>
<dbReference type="OrthoDB" id="9775296at2"/>
<dbReference type="PANTHER" id="PTHR44196">
    <property type="entry name" value="DEHYDROGENASE/REDUCTASE SDR FAMILY MEMBER 7B"/>
    <property type="match status" value="1"/>
</dbReference>
<dbReference type="InterPro" id="IPR020904">
    <property type="entry name" value="Sc_DH/Rdtase_CS"/>
</dbReference>
<protein>
    <submittedName>
        <fullName evidence="4">Short-chain dehydrogenase</fullName>
    </submittedName>
</protein>
<keyword evidence="2" id="KW-0560">Oxidoreductase</keyword>
<evidence type="ECO:0000313" key="4">
    <source>
        <dbReference type="EMBL" id="BBZ31617.1"/>
    </source>
</evidence>
<dbReference type="CDD" id="cd05233">
    <property type="entry name" value="SDR_c"/>
    <property type="match status" value="1"/>
</dbReference>
<dbReference type="Pfam" id="PF00106">
    <property type="entry name" value="adh_short"/>
    <property type="match status" value="1"/>
</dbReference>
<evidence type="ECO:0000256" key="1">
    <source>
        <dbReference type="ARBA" id="ARBA00006484"/>
    </source>
</evidence>
<comment type="similarity">
    <text evidence="1 3">Belongs to the short-chain dehydrogenases/reductases (SDR) family.</text>
</comment>
<name>A0A7I7XQS7_9MYCO</name>
<dbReference type="GO" id="GO:0016020">
    <property type="term" value="C:membrane"/>
    <property type="evidence" value="ECO:0007669"/>
    <property type="project" value="TreeGrafter"/>
</dbReference>
<dbReference type="EMBL" id="AP022612">
    <property type="protein sequence ID" value="BBZ31617.1"/>
    <property type="molecule type" value="Genomic_DNA"/>
</dbReference>
<dbReference type="Proteomes" id="UP000466931">
    <property type="component" value="Chromosome"/>
</dbReference>
<dbReference type="RefSeq" id="WP_085153496.1">
    <property type="nucleotide sequence ID" value="NZ_AP022612.1"/>
</dbReference>
<dbReference type="InterPro" id="IPR002347">
    <property type="entry name" value="SDR_fam"/>
</dbReference>
<keyword evidence="5" id="KW-1185">Reference proteome</keyword>
<evidence type="ECO:0000313" key="5">
    <source>
        <dbReference type="Proteomes" id="UP000466931"/>
    </source>
</evidence>
<dbReference type="PRINTS" id="PR00081">
    <property type="entry name" value="GDHRDH"/>
</dbReference>
<proteinExistence type="inferred from homology"/>
<organism evidence="4 5">
    <name type="scientific">Mycolicibacterium confluentis</name>
    <dbReference type="NCBI Taxonomy" id="28047"/>
    <lineage>
        <taxon>Bacteria</taxon>
        <taxon>Bacillati</taxon>
        <taxon>Actinomycetota</taxon>
        <taxon>Actinomycetes</taxon>
        <taxon>Mycobacteriales</taxon>
        <taxon>Mycobacteriaceae</taxon>
        <taxon>Mycolicibacterium</taxon>
    </lineage>
</organism>
<reference evidence="4" key="1">
    <citation type="journal article" date="2019" name="Emerg. Microbes Infect.">
        <title>Comprehensive subspecies identification of 175 nontuberculous mycobacteria species based on 7547 genomic profiles.</title>
        <authorList>
            <person name="Matsumoto Y."/>
            <person name="Kinjo T."/>
            <person name="Motooka D."/>
            <person name="Nabeya D."/>
            <person name="Jung N."/>
            <person name="Uechi K."/>
            <person name="Horii T."/>
            <person name="Iida T."/>
            <person name="Fujita J."/>
            <person name="Nakamura S."/>
        </authorList>
    </citation>
    <scope>NUCLEOTIDE SEQUENCE [LARGE SCALE GENOMIC DNA]</scope>
    <source>
        <strain evidence="4">JCM 13671</strain>
    </source>
</reference>
<dbReference type="SUPFAM" id="SSF51735">
    <property type="entry name" value="NAD(P)-binding Rossmann-fold domains"/>
    <property type="match status" value="1"/>
</dbReference>
<dbReference type="PROSITE" id="PS00061">
    <property type="entry name" value="ADH_SHORT"/>
    <property type="match status" value="1"/>
</dbReference>
<dbReference type="GO" id="GO:0016491">
    <property type="term" value="F:oxidoreductase activity"/>
    <property type="evidence" value="ECO:0007669"/>
    <property type="project" value="UniProtKB-KW"/>
</dbReference>
<reference evidence="4" key="2">
    <citation type="submission" date="2020-02" db="EMBL/GenBank/DDBJ databases">
        <authorList>
            <person name="Matsumoto Y."/>
            <person name="Motooka D."/>
            <person name="Nakamura S."/>
        </authorList>
    </citation>
    <scope>NUCLEOTIDE SEQUENCE</scope>
    <source>
        <strain evidence="4">JCM 13671</strain>
    </source>
</reference>
<sequence>MASANFAGKQAIVTGAGSGIGAALCRALVARGAHVLCTDVDVDAAERTAGGLGAQARSARVDVTDAAAVQQAVDDVVSRAGRLDLMFNNAGITWAADTELLTLEHWNSIIDVNIRGVVHGVAAAYPQMVRQGHGFIVNTASMAGLAAAGQITSYVMSKHAVVGLSLALRSEAAAHHIGVLAVCPAAVETPILDKGLITGIDGREFYRMGQRSRQFYAPDRLARDTLRAIERNRAILVAPRKAYAGWLLARYAPGVMQRMSIRFVARQRASQQAVAPAAHTEGMTA</sequence>
<dbReference type="FunFam" id="3.40.50.720:FF:000084">
    <property type="entry name" value="Short-chain dehydrogenase reductase"/>
    <property type="match status" value="1"/>
</dbReference>
<dbReference type="AlphaFoldDB" id="A0A7I7XQS7"/>
<accession>A0A7I7XQS7</accession>
<evidence type="ECO:0000256" key="2">
    <source>
        <dbReference type="ARBA" id="ARBA00023002"/>
    </source>
</evidence>
<evidence type="ECO:0000256" key="3">
    <source>
        <dbReference type="RuleBase" id="RU000363"/>
    </source>
</evidence>
<gene>
    <name evidence="4" type="ORF">MCNF_02220</name>
</gene>